<protein>
    <recommendedName>
        <fullName evidence="5">Adhesin</fullName>
    </recommendedName>
</protein>
<feature type="signal peptide" evidence="2">
    <location>
        <begin position="1"/>
        <end position="27"/>
    </location>
</feature>
<dbReference type="RefSeq" id="WP_135324527.1">
    <property type="nucleotide sequence ID" value="NZ_CP038469.1"/>
</dbReference>
<sequence length="123" mass="13718">MKRYRYHNFCKLPYLFFIFIFSGITFADEKSPVELEFDQNSNCKTENGIITCKLVSGSTSTSAGGTSSTPGGVADSRKNYGDKDLKHFKLAPNNGIGMLKDDLKSEDLRAEMNNKLLNESGKY</sequence>
<evidence type="ECO:0000256" key="2">
    <source>
        <dbReference type="SAM" id="SignalP"/>
    </source>
</evidence>
<evidence type="ECO:0000313" key="3">
    <source>
        <dbReference type="EMBL" id="QBX82843.1"/>
    </source>
</evidence>
<feature type="region of interest" description="Disordered" evidence="1">
    <location>
        <begin position="57"/>
        <end position="79"/>
    </location>
</feature>
<keyword evidence="4" id="KW-1185">Reference proteome</keyword>
<feature type="compositionally biased region" description="Low complexity" evidence="1">
    <location>
        <begin position="57"/>
        <end position="72"/>
    </location>
</feature>
<reference evidence="3 4" key="1">
    <citation type="submission" date="2019-03" db="EMBL/GenBank/DDBJ databases">
        <title>Complete genome sequence of Citrobacter sp. SNU WT2 isolated from diseased rainbow trout.</title>
        <authorList>
            <person name="Oh W.T."/>
            <person name="Park S.C."/>
        </authorList>
    </citation>
    <scope>NUCLEOTIDE SEQUENCE [LARGE SCALE GENOMIC DNA]</scope>
    <source>
        <strain evidence="3 4">SNU WT2</strain>
    </source>
</reference>
<feature type="chain" id="PRO_5047269956" description="Adhesin" evidence="2">
    <location>
        <begin position="28"/>
        <end position="123"/>
    </location>
</feature>
<accession>A0ABX5T9Y8</accession>
<dbReference type="Proteomes" id="UP000296284">
    <property type="component" value="Chromosome"/>
</dbReference>
<organism evidence="3 4">
    <name type="scientific">Citrobacter tructae</name>
    <dbReference type="NCBI Taxonomy" id="2562449"/>
    <lineage>
        <taxon>Bacteria</taxon>
        <taxon>Pseudomonadati</taxon>
        <taxon>Pseudomonadota</taxon>
        <taxon>Gammaproteobacteria</taxon>
        <taxon>Enterobacterales</taxon>
        <taxon>Enterobacteriaceae</taxon>
        <taxon>Citrobacter</taxon>
    </lineage>
</organism>
<proteinExistence type="predicted"/>
<evidence type="ECO:0000256" key="1">
    <source>
        <dbReference type="SAM" id="MobiDB-lite"/>
    </source>
</evidence>
<evidence type="ECO:0008006" key="5">
    <source>
        <dbReference type="Google" id="ProtNLM"/>
    </source>
</evidence>
<name>A0ABX5T9Y8_9ENTR</name>
<dbReference type="EMBL" id="CP038469">
    <property type="protein sequence ID" value="QBX82843.1"/>
    <property type="molecule type" value="Genomic_DNA"/>
</dbReference>
<evidence type="ECO:0000313" key="4">
    <source>
        <dbReference type="Proteomes" id="UP000296284"/>
    </source>
</evidence>
<gene>
    <name evidence="3" type="ORF">E4Z61_21760</name>
</gene>
<keyword evidence="2" id="KW-0732">Signal</keyword>